<dbReference type="InterPro" id="IPR058710">
    <property type="entry name" value="PEPCK_lobe_2"/>
</dbReference>
<dbReference type="EMBL" id="CP097095">
    <property type="protein sequence ID" value="UQF79682.1"/>
    <property type="molecule type" value="Genomic_DNA"/>
</dbReference>
<name>A0A9E7D514_9ACTO</name>
<feature type="domain" description="PPi-type phosphoenolpyruvate carboxykinase lobe 2" evidence="1">
    <location>
        <begin position="496"/>
        <end position="603"/>
    </location>
</feature>
<dbReference type="Proteomes" id="UP000830236">
    <property type="component" value="Chromosome"/>
</dbReference>
<organism evidence="2 3">
    <name type="scientific">Actinomyces graevenitzii</name>
    <dbReference type="NCBI Taxonomy" id="55565"/>
    <lineage>
        <taxon>Bacteria</taxon>
        <taxon>Bacillati</taxon>
        <taxon>Actinomycetota</taxon>
        <taxon>Actinomycetes</taxon>
        <taxon>Actinomycetales</taxon>
        <taxon>Actinomycetaceae</taxon>
        <taxon>Actinomyces</taxon>
    </lineage>
</organism>
<dbReference type="KEGG" id="agh:M3I41_08990"/>
<evidence type="ECO:0000313" key="2">
    <source>
        <dbReference type="EMBL" id="UQF79682.1"/>
    </source>
</evidence>
<reference evidence="2" key="1">
    <citation type="submission" date="2022-05" db="EMBL/GenBank/DDBJ databases">
        <title>Using nanopore sequencing to obtain complete genomes from saliva samples.</title>
        <authorList>
            <person name="Baker J.L."/>
        </authorList>
    </citation>
    <scope>NUCLEOTIDE SEQUENCE</scope>
    <source>
        <strain evidence="2">JCVI-JB-Ag32</strain>
    </source>
</reference>
<evidence type="ECO:0000313" key="3">
    <source>
        <dbReference type="Proteomes" id="UP000830236"/>
    </source>
</evidence>
<dbReference type="AlphaFoldDB" id="A0A9E7D514"/>
<accession>A0A9E7D514</accession>
<proteinExistence type="predicted"/>
<dbReference type="Pfam" id="PF26300">
    <property type="entry name" value="PEPCK_PPi_lobe_2"/>
    <property type="match status" value="1"/>
</dbReference>
<sequence>MEKTSPESTNSAISLRLALLGIPVSQGNLDSATASLTAPLLARTREMSRRLSNRLCASDTRIQNFLDSYFEGTDVAPRLPGATFVLDQPGLSRALALPEGEDHFVSEYVTSYKVLNGVVHNPKNDRRTTAGVFHVAEGGLPIPDDKRAVPREVFGRLLEHAINDVPDELMQIPWAAHSDSPAKAFVSLLLRPIVVPAVPGVNNQRTMEIRFIAPGGLVSNLDFVESIFGNGGDPYLPENDASLDPTSWTGHTGCVILAPHLTKLTKKELGLPHWDQATERQRRDGMCWKEEGDLYNDGKAFKCCARDERGVIVTVVADNYFGYCKKEVKTQIGYSANLLGNVEEEHAGGARAFPRYNLGQDYTDKYTPAHLTVQSVVDANPSYFQMCDDGHAVAINDKNLLVVPAGSHFSMRTQTVEWDHNGTRVSIPLLAGKTYYTPSGYRLHTKHRSGDERQWHLVGTAPWTTQMHKPATVSGGGKSEISKALLDAFVFGEAYVGDVEKDLDMVQVLLDRDYSGRFADPKSNGVDHRSILSEKRSLGSVIKLLTASPTYSPDYNHFLSTIPDHVKELVYTVKRYYQPAWGSDWRSHFTVGLVNGRHANSLRLDGEVIKVNMLRVGFEDDGAWRLFSLRPDFSPAAKVQTEDDITASIVVPAQEADAAFAAEHGIAGLSRKYVANCERLLFQRPDDAVVRGYDKQTELDMSKPGTFISNFEPMSPAQAQELVDDAPGLSQYTKPMQDLIRRAAAQGEDGTYFVSSAHTRLVNGARSKNPRYLQLRPDLANPYEVELAEVAAHLYHEVPLDEPLRESVDVVAAGRRNNPPEPGVPALCAYNPLHYMELPELYMEFISSMTGKSPSTTGAGSEGALTKAPFNALPTVYDLNASLLSYALGGYDGWLSSAGYIGPKVKVAHDISLLIPELFSRMSHAERDAKELIAKGCLERIEDFEYEGRKVEASRLGYRINGEFVRNYFGRVFLHPDVIFTEEMLRPELQDPKTFADSVDVIVTTHKVVADRYFADGSLEQACPPLRALLEIMHDGVSREGWHLDSPEFRALFERENILTSEWYNARLDAKVVRDRKHADKAHAALEKFINTPGNEGVVERIGARERLAEVEAAQAHYASEAYRASLVGTLGLQPELA</sequence>
<evidence type="ECO:0000259" key="1">
    <source>
        <dbReference type="Pfam" id="PF26300"/>
    </source>
</evidence>
<protein>
    <recommendedName>
        <fullName evidence="1">PPi-type phosphoenolpyruvate carboxykinase lobe 2 domain-containing protein</fullName>
    </recommendedName>
</protein>
<gene>
    <name evidence="2" type="ORF">M3I41_08990</name>
</gene>